<feature type="region of interest" description="Disordered" evidence="1">
    <location>
        <begin position="371"/>
        <end position="395"/>
    </location>
</feature>
<keyword evidence="3" id="KW-1185">Reference proteome</keyword>
<dbReference type="AlphaFoldDB" id="A0A7W2A811"/>
<proteinExistence type="predicted"/>
<dbReference type="InterPro" id="IPR006427">
    <property type="entry name" value="Portal_HK97"/>
</dbReference>
<protein>
    <submittedName>
        <fullName evidence="2">Phage portal protein</fullName>
    </submittedName>
</protein>
<dbReference type="InterPro" id="IPR006944">
    <property type="entry name" value="Phage/GTA_portal"/>
</dbReference>
<dbReference type="Proteomes" id="UP000535491">
    <property type="component" value="Unassembled WGS sequence"/>
</dbReference>
<evidence type="ECO:0000256" key="1">
    <source>
        <dbReference type="SAM" id="MobiDB-lite"/>
    </source>
</evidence>
<organism evidence="2 3">
    <name type="scientific">Paenactinomyces guangxiensis</name>
    <dbReference type="NCBI Taxonomy" id="1490290"/>
    <lineage>
        <taxon>Bacteria</taxon>
        <taxon>Bacillati</taxon>
        <taxon>Bacillota</taxon>
        <taxon>Bacilli</taxon>
        <taxon>Bacillales</taxon>
        <taxon>Thermoactinomycetaceae</taxon>
        <taxon>Paenactinomyces</taxon>
    </lineage>
</organism>
<comment type="caution">
    <text evidence="2">The sequence shown here is derived from an EMBL/GenBank/DDBJ whole genome shotgun (WGS) entry which is preliminary data.</text>
</comment>
<gene>
    <name evidence="2" type="ORF">H1191_12385</name>
</gene>
<evidence type="ECO:0000313" key="3">
    <source>
        <dbReference type="Proteomes" id="UP000535491"/>
    </source>
</evidence>
<feature type="compositionally biased region" description="Basic and acidic residues" evidence="1">
    <location>
        <begin position="371"/>
        <end position="388"/>
    </location>
</feature>
<dbReference type="NCBIfam" id="TIGR01537">
    <property type="entry name" value="portal_HK97"/>
    <property type="match status" value="1"/>
</dbReference>
<dbReference type="EMBL" id="JACEIQ010000012">
    <property type="protein sequence ID" value="MBA4495106.1"/>
    <property type="molecule type" value="Genomic_DNA"/>
</dbReference>
<reference evidence="2 3" key="1">
    <citation type="submission" date="2020-07" db="EMBL/GenBank/DDBJ databases">
        <authorList>
            <person name="Feng H."/>
        </authorList>
    </citation>
    <scope>NUCLEOTIDE SEQUENCE [LARGE SCALE GENOMIC DNA]</scope>
    <source>
        <strain evidence="3">s-10</strain>
    </source>
</reference>
<accession>A0A7W2A811</accession>
<evidence type="ECO:0000313" key="2">
    <source>
        <dbReference type="EMBL" id="MBA4495106.1"/>
    </source>
</evidence>
<dbReference type="RefSeq" id="WP_181752350.1">
    <property type="nucleotide sequence ID" value="NZ_JACEIQ010000012.1"/>
</dbReference>
<sequence length="665" mass="76377">MGFWSKVFGLVSYGRKSILDVRDYDDGRQVYNPIKTNEEIMLAISWVYTCVRLLATSVKRTPLRVYQGNGDNELIGDPLAKILQRPNPFMTGRQLLEGTQTWKELNGNAYWFLEDIDGRGRPKNIWLLDSRHMAVVPDKQEMIRGYVYEVNGKQIPLDKDEVLHFKNFNPFNPYYGLGTLQGIAAMLETEQYRSSYDKAFFKNGAKLSGVLTTPDTIPEHTFEQLKREVKQMFRGVNNFHKVAVLQKGLEFKEISLSQKDMEFLGMAKFNRDQILAAFGVPPAKIGIMENANYSNSEEQDRTFWSETMAPRLMDLQDVINNELAPRFGNNHVEFDEMVKEDEEANVNQAVALKEAGILTVNEVRERLGYDPMPKGDEITLPEPKRPTPEDEEGAKAWKSITDSFQRSRIAYLALAKKIFVPDIINFFNEQEKRVLNRLLARKAYQFIPNELWDQLTEDEQLAELMRVLHITVAKSAYEKAGSWFEEDLRFDLDNPKHAELIQNLGRKITRINETTRKAVIDQVTEGMRRGYSINQIAHGNPEENFKGIAGVFEQARGYRAEMIARSESADAYNLADLLAYEELGQSEVYVLDGVDWDEECRRANGQVWSIEKARANPKDHPNCTRAFAPYVDLDGLSFEEIARKEGEEWAEKMSKKMLRLPGAKK</sequence>
<name>A0A7W2A811_9BACL</name>
<dbReference type="Pfam" id="PF04860">
    <property type="entry name" value="Phage_portal"/>
    <property type="match status" value="1"/>
</dbReference>